<sequence>MPVETERFNPSNALLRVALVVVVKNLSVCLEGEGCDHKPMPNCNGWDMPTGQQGVDIDTAISRSIMARAS</sequence>
<protein>
    <recommendedName>
        <fullName evidence="3">Transposase</fullName>
    </recommendedName>
</protein>
<evidence type="ECO:0000313" key="2">
    <source>
        <dbReference type="Proteomes" id="UP000326169"/>
    </source>
</evidence>
<organism evidence="1 2">
    <name type="scientific">Limnospira platensis NIES-46</name>
    <dbReference type="NCBI Taxonomy" id="1236695"/>
    <lineage>
        <taxon>Bacteria</taxon>
        <taxon>Bacillati</taxon>
        <taxon>Cyanobacteriota</taxon>
        <taxon>Cyanophyceae</taxon>
        <taxon>Oscillatoriophycideae</taxon>
        <taxon>Oscillatoriales</taxon>
        <taxon>Sirenicapillariaceae</taxon>
        <taxon>Limnospira</taxon>
    </lineage>
</organism>
<keyword evidence="2" id="KW-1185">Reference proteome</keyword>
<comment type="caution">
    <text evidence="1">The sequence shown here is derived from an EMBL/GenBank/DDBJ whole genome shotgun (WGS) entry which is preliminary data.</text>
</comment>
<evidence type="ECO:0000313" key="1">
    <source>
        <dbReference type="EMBL" id="GCE95698.1"/>
    </source>
</evidence>
<dbReference type="EMBL" id="BIMW01000145">
    <property type="protein sequence ID" value="GCE95698.1"/>
    <property type="molecule type" value="Genomic_DNA"/>
</dbReference>
<accession>A0A5M3TCP6</accession>
<name>A0A5M3TCP6_LIMPL</name>
<reference evidence="1 2" key="1">
    <citation type="journal article" date="2019" name="J Genomics">
        <title>The Draft Genome of a Hydrogen-producing Cyanobacterium, Arthrospira platensis NIES-46.</title>
        <authorList>
            <person name="Suzuki S."/>
            <person name="Yamaguchi H."/>
            <person name="Kawachi M."/>
        </authorList>
    </citation>
    <scope>NUCLEOTIDE SEQUENCE [LARGE SCALE GENOMIC DNA]</scope>
    <source>
        <strain evidence="1 2">NIES-46</strain>
    </source>
</reference>
<evidence type="ECO:0008006" key="3">
    <source>
        <dbReference type="Google" id="ProtNLM"/>
    </source>
</evidence>
<proteinExistence type="predicted"/>
<gene>
    <name evidence="1" type="ORF">NIES46_37640</name>
</gene>
<dbReference type="Proteomes" id="UP000326169">
    <property type="component" value="Unassembled WGS sequence"/>
</dbReference>